<protein>
    <submittedName>
        <fullName evidence="1">Uncharacterized protein</fullName>
    </submittedName>
</protein>
<reference evidence="1 2" key="1">
    <citation type="submission" date="2016-11" db="EMBL/GenBank/DDBJ databases">
        <authorList>
            <person name="Jaros S."/>
            <person name="Januszkiewicz K."/>
            <person name="Wedrychowicz H."/>
        </authorList>
    </citation>
    <scope>NUCLEOTIDE SEQUENCE [LARGE SCALE GENOMIC DNA]</scope>
    <source>
        <strain evidence="1 2">DSM 26883</strain>
    </source>
</reference>
<evidence type="ECO:0000313" key="2">
    <source>
        <dbReference type="Proteomes" id="UP000184436"/>
    </source>
</evidence>
<dbReference type="OrthoDB" id="9992223at2"/>
<dbReference type="AlphaFoldDB" id="A0A1M5F6L1"/>
<organism evidence="1 2">
    <name type="scientific">Bacteroides faecichinchillae</name>
    <dbReference type="NCBI Taxonomy" id="871325"/>
    <lineage>
        <taxon>Bacteria</taxon>
        <taxon>Pseudomonadati</taxon>
        <taxon>Bacteroidota</taxon>
        <taxon>Bacteroidia</taxon>
        <taxon>Bacteroidales</taxon>
        <taxon>Bacteroidaceae</taxon>
        <taxon>Bacteroides</taxon>
    </lineage>
</organism>
<proteinExistence type="predicted"/>
<accession>A0A1M5F6L1</accession>
<dbReference type="Proteomes" id="UP000184436">
    <property type="component" value="Unassembled WGS sequence"/>
</dbReference>
<dbReference type="EMBL" id="FQVD01000041">
    <property type="protein sequence ID" value="SHF87186.1"/>
    <property type="molecule type" value="Genomic_DNA"/>
</dbReference>
<evidence type="ECO:0000313" key="1">
    <source>
        <dbReference type="EMBL" id="SHF87186.1"/>
    </source>
</evidence>
<keyword evidence="2" id="KW-1185">Reference proteome</keyword>
<sequence length="78" mass="9143">MVGDIRIKRRKDKYCVMVEQGDGRYFTIDGGKCDSKEEARTVKRSYQMVRNAVNKFNSKELKLSIPVQDKDNKINRED</sequence>
<gene>
    <name evidence="1" type="ORF">SAMN05444349_14141</name>
</gene>
<name>A0A1M5F6L1_9BACE</name>
<dbReference type="RefSeq" id="WP_025076491.1">
    <property type="nucleotide sequence ID" value="NZ_FQVD01000041.1"/>
</dbReference>
<dbReference type="STRING" id="871325.SAMN05444349_14141"/>